<reference evidence="3" key="1">
    <citation type="submission" date="2016-10" db="EMBL/GenBank/DDBJ databases">
        <authorList>
            <person name="Varghese N."/>
            <person name="Submissions S."/>
        </authorList>
    </citation>
    <scope>NUCLEOTIDE SEQUENCE [LARGE SCALE GENOMIC DNA]</scope>
    <source>
        <strain evidence="3">Nm44</strain>
    </source>
</reference>
<dbReference type="EMBL" id="FOUB01000041">
    <property type="protein sequence ID" value="SFM64358.1"/>
    <property type="molecule type" value="Genomic_DNA"/>
</dbReference>
<evidence type="ECO:0000256" key="1">
    <source>
        <dbReference type="SAM" id="MobiDB-lite"/>
    </source>
</evidence>
<feature type="region of interest" description="Disordered" evidence="1">
    <location>
        <begin position="1"/>
        <end position="41"/>
    </location>
</feature>
<protein>
    <submittedName>
        <fullName evidence="2">Uncharacterized protein</fullName>
    </submittedName>
</protein>
<evidence type="ECO:0000313" key="2">
    <source>
        <dbReference type="EMBL" id="SFM64358.1"/>
    </source>
</evidence>
<keyword evidence="3" id="KW-1185">Reference proteome</keyword>
<evidence type="ECO:0000313" key="3">
    <source>
        <dbReference type="Proteomes" id="UP000183287"/>
    </source>
</evidence>
<sequence>MPETDRYRWGKTKRQPGRMDGRKTGEANKPGSDISVVGGSAQPEKSRLAYFRDQGTSLYCGDSGAPSSPNQILPAIWQFKLYKAQNRIVSSDEQKTVSMINNNLISLLNASKRRCKMMPFMALFFGKVSNSYITGE</sequence>
<feature type="compositionally biased region" description="Basic and acidic residues" evidence="1">
    <location>
        <begin position="17"/>
        <end position="26"/>
    </location>
</feature>
<gene>
    <name evidence="2" type="ORF">SAMN05421863_10416</name>
</gene>
<name>A0A1I4SIL8_9PROT</name>
<dbReference type="Proteomes" id="UP000183287">
    <property type="component" value="Unassembled WGS sequence"/>
</dbReference>
<accession>A0A1I4SIL8</accession>
<organism evidence="2 3">
    <name type="scientific">Nitrosomonas communis</name>
    <dbReference type="NCBI Taxonomy" id="44574"/>
    <lineage>
        <taxon>Bacteria</taxon>
        <taxon>Pseudomonadati</taxon>
        <taxon>Pseudomonadota</taxon>
        <taxon>Betaproteobacteria</taxon>
        <taxon>Nitrosomonadales</taxon>
        <taxon>Nitrosomonadaceae</taxon>
        <taxon>Nitrosomonas</taxon>
    </lineage>
</organism>
<dbReference type="AlphaFoldDB" id="A0A1I4SIL8"/>
<proteinExistence type="predicted"/>